<evidence type="ECO:0000256" key="8">
    <source>
        <dbReference type="PIRSR" id="PIRSR601577-2"/>
    </source>
</evidence>
<dbReference type="InterPro" id="IPR006212">
    <property type="entry name" value="Furin_repeat"/>
</dbReference>
<dbReference type="eggNOG" id="KOG2556">
    <property type="taxonomic scope" value="Eukaryota"/>
</dbReference>
<evidence type="ECO:0000256" key="1">
    <source>
        <dbReference type="ARBA" id="ARBA00005860"/>
    </source>
</evidence>
<keyword evidence="5 8" id="KW-0862">Zinc</keyword>
<protein>
    <submittedName>
        <fullName evidence="11">Leishmanolysin family protein</fullName>
    </submittedName>
</protein>
<dbReference type="OMA" id="HKPIACD"/>
<dbReference type="GO" id="GO:0005737">
    <property type="term" value="C:cytoplasm"/>
    <property type="evidence" value="ECO:0007669"/>
    <property type="project" value="TreeGrafter"/>
</dbReference>
<dbReference type="FunFam" id="3.90.132.10:FF:000001">
    <property type="entry name" value="leishmanolysin-like peptidase isoform X2"/>
    <property type="match status" value="1"/>
</dbReference>
<dbReference type="HOGENOM" id="CLU_296394_0_0_1"/>
<dbReference type="Gene3D" id="3.90.132.10">
    <property type="entry name" value="Leishmanolysin , domain 2"/>
    <property type="match status" value="1"/>
</dbReference>
<feature type="signal peptide" evidence="9">
    <location>
        <begin position="1"/>
        <end position="27"/>
    </location>
</feature>
<dbReference type="KEGG" id="tet:TTHERM_00979930"/>
<feature type="domain" description="EGF-like" evidence="10">
    <location>
        <begin position="537"/>
        <end position="548"/>
    </location>
</feature>
<dbReference type="GO" id="GO:0004222">
    <property type="term" value="F:metalloendopeptidase activity"/>
    <property type="evidence" value="ECO:0007669"/>
    <property type="project" value="InterPro"/>
</dbReference>
<evidence type="ECO:0000313" key="11">
    <source>
        <dbReference type="EMBL" id="EAR96680.1"/>
    </source>
</evidence>
<dbReference type="InterPro" id="IPR001577">
    <property type="entry name" value="Peptidase_M8"/>
</dbReference>
<keyword evidence="6 8" id="KW-0482">Metalloprotease</keyword>
<dbReference type="OrthoDB" id="238768at2759"/>
<evidence type="ECO:0000256" key="6">
    <source>
        <dbReference type="ARBA" id="ARBA00023049"/>
    </source>
</evidence>
<keyword evidence="12" id="KW-1185">Reference proteome</keyword>
<dbReference type="InterPro" id="IPR009030">
    <property type="entry name" value="Growth_fac_rcpt_cys_sf"/>
</dbReference>
<dbReference type="CDD" id="cd00064">
    <property type="entry name" value="FU"/>
    <property type="match status" value="3"/>
</dbReference>
<evidence type="ECO:0000313" key="12">
    <source>
        <dbReference type="Proteomes" id="UP000009168"/>
    </source>
</evidence>
<evidence type="ECO:0000256" key="7">
    <source>
        <dbReference type="PIRSR" id="PIRSR601577-1"/>
    </source>
</evidence>
<feature type="chain" id="PRO_5004201929" evidence="9">
    <location>
        <begin position="28"/>
        <end position="965"/>
    </location>
</feature>
<dbReference type="Gene3D" id="3.10.170.20">
    <property type="match status" value="1"/>
</dbReference>
<comment type="similarity">
    <text evidence="1">Belongs to the peptidase M8 family.</text>
</comment>
<dbReference type="InParanoid" id="Q23JG4"/>
<dbReference type="AlphaFoldDB" id="Q23JG4"/>
<gene>
    <name evidence="11" type="ORF">TTHERM_00979930</name>
</gene>
<proteinExistence type="inferred from homology"/>
<evidence type="ECO:0000259" key="10">
    <source>
        <dbReference type="PROSITE" id="PS00022"/>
    </source>
</evidence>
<keyword evidence="3 8" id="KW-0479">Metal-binding</keyword>
<dbReference type="SMART" id="SM00181">
    <property type="entry name" value="EGF"/>
    <property type="match status" value="7"/>
</dbReference>
<reference evidence="12" key="1">
    <citation type="journal article" date="2006" name="PLoS Biol.">
        <title>Macronuclear genome sequence of the ciliate Tetrahymena thermophila, a model eukaryote.</title>
        <authorList>
            <person name="Eisen J.A."/>
            <person name="Coyne R.S."/>
            <person name="Wu M."/>
            <person name="Wu D."/>
            <person name="Thiagarajan M."/>
            <person name="Wortman J.R."/>
            <person name="Badger J.H."/>
            <person name="Ren Q."/>
            <person name="Amedeo P."/>
            <person name="Jones K.M."/>
            <person name="Tallon L.J."/>
            <person name="Delcher A.L."/>
            <person name="Salzberg S.L."/>
            <person name="Silva J.C."/>
            <person name="Haas B.J."/>
            <person name="Majoros W.H."/>
            <person name="Farzad M."/>
            <person name="Carlton J.M."/>
            <person name="Smith R.K. Jr."/>
            <person name="Garg J."/>
            <person name="Pearlman R.E."/>
            <person name="Karrer K.M."/>
            <person name="Sun L."/>
            <person name="Manning G."/>
            <person name="Elde N.C."/>
            <person name="Turkewitz A.P."/>
            <person name="Asai D.J."/>
            <person name="Wilkes D.E."/>
            <person name="Wang Y."/>
            <person name="Cai H."/>
            <person name="Collins K."/>
            <person name="Stewart B.A."/>
            <person name="Lee S.R."/>
            <person name="Wilamowska K."/>
            <person name="Weinberg Z."/>
            <person name="Ruzzo W.L."/>
            <person name="Wloga D."/>
            <person name="Gaertig J."/>
            <person name="Frankel J."/>
            <person name="Tsao C.-C."/>
            <person name="Gorovsky M.A."/>
            <person name="Keeling P.J."/>
            <person name="Waller R.F."/>
            <person name="Patron N.J."/>
            <person name="Cherry J.M."/>
            <person name="Stover N.A."/>
            <person name="Krieger C.J."/>
            <person name="del Toro C."/>
            <person name="Ryder H.F."/>
            <person name="Williamson S.C."/>
            <person name="Barbeau R.A."/>
            <person name="Hamilton E.P."/>
            <person name="Orias E."/>
        </authorList>
    </citation>
    <scope>NUCLEOTIDE SEQUENCE [LARGE SCALE GENOMIC DNA]</scope>
    <source>
        <strain evidence="12">SB210</strain>
    </source>
</reference>
<dbReference type="InterPro" id="IPR000742">
    <property type="entry name" value="EGF"/>
</dbReference>
<dbReference type="GeneID" id="7824421"/>
<dbReference type="Gene3D" id="2.10.220.10">
    <property type="entry name" value="Hormone Receptor, Insulin-like Growth Factor Receptor 1, Chain A, domain 2"/>
    <property type="match status" value="5"/>
</dbReference>
<dbReference type="SUPFAM" id="SSF57184">
    <property type="entry name" value="Growth factor receptor domain"/>
    <property type="match status" value="3"/>
</dbReference>
<dbReference type="PANTHER" id="PTHR10942">
    <property type="entry name" value="LEISHMANOLYSIN-LIKE PEPTIDASE"/>
    <property type="match status" value="1"/>
</dbReference>
<dbReference type="GO" id="GO:0006508">
    <property type="term" value="P:proteolysis"/>
    <property type="evidence" value="ECO:0007669"/>
    <property type="project" value="UniProtKB-KW"/>
</dbReference>
<dbReference type="eggNOG" id="KOG3525">
    <property type="taxonomic scope" value="Eukaryota"/>
</dbReference>
<keyword evidence="9" id="KW-0732">Signal</keyword>
<sequence length="965" mass="105159">MISFRRTALFNILIFLFFFATNNYVFAHNGHSCSHGFNDKIKETQRKLHEYFKQNPVDYSIDNQDRNLGAQTIQPIRVTTDFSRLSSQPGGPAISDDQMKYLISVSTTVANFLSNFIKVQPNLSNNKFDTSQFSTCLEVIPSQNDQTTGIPQSDLHLYFIFNNEPKEGYVANAASCNLQRSSTYIRPNFGRVQFNIANMKNSGTNLEKYQNDVMATLHEVIHILGFSDDAMKNWYNKATNQLLGQEAADKLITTQTLRGIQTSLLGSPNVLATAQKYYGCQTLQGMQLENQGDSGSKNSHWERTVIRSEIMTASVLVEGFNLSIFSVSLLKDTGYWDDVNENLTDPIYWGKGKGCDFFQNACKSSTQYEEFVNSGQTACSFWGDGQGQGANSDAFGDSCNVAEIYTNLLCSDIANQSQQANPPSYYTDTSNDFSYNSKCFASTVYSPTAKQNNYDDKLRCHFTQCSPDKSQLTISFSQIPNTQVVCGTSDQGNLKDVVYQGTKLGQITCPSNIPRLCDDQQCVNFCTYNGICIRGQCLCNPGFGGADCNQQCNGFINQAGACVSQCPNGTFGNSDNVCRPTCQNGTYPDSATGLCKQCDFSCSQCAGPSSNQCKACQFLTYLSNGSCVATCPSGQFADETSKTCQNCPDGCSSCTSYTNCTGCKSSYTMSSTTCINPSCTSPCATCTSTPTSCLSCAQNLYLQSGNTCSSNCPSGFYKNSINMTCTACSTGCKTCSDANTCTLCDSSNGYRLQGNTCTLCAPACATCSSSNPSSCLSCENGLYLFNNQCVTKCQDGYFNGPSYICNPCMNGCDLCSDGNSCKTCNANYKPYTYKNQQVCINSSSCFSPCSTCSGTFQPTTCASCNKNFYLQGTNCVVQCSQGLYANQSTQTCIQCPTNCSACQDTSTCTTCSSGYFLYQKSCVKQCPNGYSGNNNQICVLINDKTFSERNYFALMLLLLMIVLSL</sequence>
<dbReference type="EMBL" id="GG662689">
    <property type="protein sequence ID" value="EAR96680.1"/>
    <property type="molecule type" value="Genomic_DNA"/>
</dbReference>
<name>Q23JG4_TETTS</name>
<feature type="binding site" evidence="8">
    <location>
        <position position="300"/>
    </location>
    <ligand>
        <name>Zn(2+)</name>
        <dbReference type="ChEBI" id="CHEBI:29105"/>
        <note>catalytic</note>
    </ligand>
</feature>
<dbReference type="GO" id="GO:0016020">
    <property type="term" value="C:membrane"/>
    <property type="evidence" value="ECO:0007669"/>
    <property type="project" value="InterPro"/>
</dbReference>
<feature type="binding site" evidence="8">
    <location>
        <position position="218"/>
    </location>
    <ligand>
        <name>Zn(2+)</name>
        <dbReference type="ChEBI" id="CHEBI:29105"/>
        <note>catalytic</note>
    </ligand>
</feature>
<keyword evidence="4" id="KW-0378">Hydrolase</keyword>
<dbReference type="PANTHER" id="PTHR10942:SF0">
    <property type="entry name" value="LEISHMANOLYSIN-LIKE PEPTIDASE"/>
    <property type="match status" value="1"/>
</dbReference>
<accession>Q23JG4</accession>
<dbReference type="SUPFAM" id="SSF55486">
    <property type="entry name" value="Metalloproteases ('zincins'), catalytic domain"/>
    <property type="match status" value="1"/>
</dbReference>
<dbReference type="PROSITE" id="PS00022">
    <property type="entry name" value="EGF_1"/>
    <property type="match status" value="1"/>
</dbReference>
<dbReference type="Pfam" id="PF01457">
    <property type="entry name" value="Peptidase_M8"/>
    <property type="match status" value="1"/>
</dbReference>
<organism evidence="11 12">
    <name type="scientific">Tetrahymena thermophila (strain SB210)</name>
    <dbReference type="NCBI Taxonomy" id="312017"/>
    <lineage>
        <taxon>Eukaryota</taxon>
        <taxon>Sar</taxon>
        <taxon>Alveolata</taxon>
        <taxon>Ciliophora</taxon>
        <taxon>Intramacronucleata</taxon>
        <taxon>Oligohymenophorea</taxon>
        <taxon>Hymenostomatida</taxon>
        <taxon>Tetrahymenina</taxon>
        <taxon>Tetrahymenidae</taxon>
        <taxon>Tetrahymena</taxon>
    </lineage>
</organism>
<evidence type="ECO:0000256" key="5">
    <source>
        <dbReference type="ARBA" id="ARBA00022833"/>
    </source>
</evidence>
<dbReference type="GO" id="GO:0007155">
    <property type="term" value="P:cell adhesion"/>
    <property type="evidence" value="ECO:0007669"/>
    <property type="project" value="InterPro"/>
</dbReference>
<evidence type="ECO:0000256" key="2">
    <source>
        <dbReference type="ARBA" id="ARBA00022670"/>
    </source>
</evidence>
<comment type="cofactor">
    <cofactor evidence="8">
        <name>Zn(2+)</name>
        <dbReference type="ChEBI" id="CHEBI:29105"/>
    </cofactor>
    <text evidence="8">Binds 1 zinc ion per subunit.</text>
</comment>
<dbReference type="Proteomes" id="UP000009168">
    <property type="component" value="Unassembled WGS sequence"/>
</dbReference>
<keyword evidence="2" id="KW-0645">Protease</keyword>
<feature type="active site" evidence="7">
    <location>
        <position position="219"/>
    </location>
</feature>
<evidence type="ECO:0000256" key="3">
    <source>
        <dbReference type="ARBA" id="ARBA00022723"/>
    </source>
</evidence>
<feature type="binding site" evidence="8">
    <location>
        <position position="222"/>
    </location>
    <ligand>
        <name>Zn(2+)</name>
        <dbReference type="ChEBI" id="CHEBI:29105"/>
        <note>catalytic</note>
    </ligand>
</feature>
<dbReference type="GO" id="GO:0046872">
    <property type="term" value="F:metal ion binding"/>
    <property type="evidence" value="ECO:0007669"/>
    <property type="project" value="UniProtKB-KW"/>
</dbReference>
<dbReference type="SMART" id="SM00261">
    <property type="entry name" value="FU"/>
    <property type="match status" value="7"/>
</dbReference>
<evidence type="ECO:0000256" key="9">
    <source>
        <dbReference type="SAM" id="SignalP"/>
    </source>
</evidence>
<dbReference type="RefSeq" id="XP_001016925.1">
    <property type="nucleotide sequence ID" value="XM_001016925.1"/>
</dbReference>
<evidence type="ECO:0000256" key="4">
    <source>
        <dbReference type="ARBA" id="ARBA00022801"/>
    </source>
</evidence>